<dbReference type="AlphaFoldDB" id="A0A9P6NDA7"/>
<evidence type="ECO:0000313" key="2">
    <source>
        <dbReference type="EMBL" id="KAG0143833.1"/>
    </source>
</evidence>
<protein>
    <recommendedName>
        <fullName evidence="1">Zn(2)-C6 fungal-type domain-containing protein</fullName>
    </recommendedName>
</protein>
<name>A0A9P6NDA7_9BASI</name>
<dbReference type="EMBL" id="MU167309">
    <property type="protein sequence ID" value="KAG0143833.1"/>
    <property type="molecule type" value="Genomic_DNA"/>
</dbReference>
<sequence length="53" mass="6249">DHQKWKQNWTMQSCLPCHTNKQNCDHSQPCKRCTGLGTTGKCIYETEDPKFYE</sequence>
<reference evidence="2" key="1">
    <citation type="submission" date="2013-11" db="EMBL/GenBank/DDBJ databases">
        <title>Genome sequence of the fusiform rust pathogen reveals effectors for host alternation and coevolution with pine.</title>
        <authorList>
            <consortium name="DOE Joint Genome Institute"/>
            <person name="Smith K."/>
            <person name="Pendleton A."/>
            <person name="Kubisiak T."/>
            <person name="Anderson C."/>
            <person name="Salamov A."/>
            <person name="Aerts A."/>
            <person name="Riley R."/>
            <person name="Clum A."/>
            <person name="Lindquist E."/>
            <person name="Ence D."/>
            <person name="Campbell M."/>
            <person name="Kronenberg Z."/>
            <person name="Feau N."/>
            <person name="Dhillon B."/>
            <person name="Hamelin R."/>
            <person name="Burleigh J."/>
            <person name="Smith J."/>
            <person name="Yandell M."/>
            <person name="Nelson C."/>
            <person name="Grigoriev I."/>
            <person name="Davis J."/>
        </authorList>
    </citation>
    <scope>NUCLEOTIDE SEQUENCE</scope>
    <source>
        <strain evidence="2">G11</strain>
    </source>
</reference>
<dbReference type="Pfam" id="PF00172">
    <property type="entry name" value="Zn_clus"/>
    <property type="match status" value="1"/>
</dbReference>
<dbReference type="SMART" id="SM00066">
    <property type="entry name" value="GAL4"/>
    <property type="match status" value="1"/>
</dbReference>
<organism evidence="2 3">
    <name type="scientific">Cronartium quercuum f. sp. fusiforme G11</name>
    <dbReference type="NCBI Taxonomy" id="708437"/>
    <lineage>
        <taxon>Eukaryota</taxon>
        <taxon>Fungi</taxon>
        <taxon>Dikarya</taxon>
        <taxon>Basidiomycota</taxon>
        <taxon>Pucciniomycotina</taxon>
        <taxon>Pucciniomycetes</taxon>
        <taxon>Pucciniales</taxon>
        <taxon>Coleosporiaceae</taxon>
        <taxon>Cronartium</taxon>
    </lineage>
</organism>
<dbReference type="GO" id="GO:0000981">
    <property type="term" value="F:DNA-binding transcription factor activity, RNA polymerase II-specific"/>
    <property type="evidence" value="ECO:0007669"/>
    <property type="project" value="InterPro"/>
</dbReference>
<dbReference type="SUPFAM" id="SSF57701">
    <property type="entry name" value="Zn2/Cys6 DNA-binding domain"/>
    <property type="match status" value="1"/>
</dbReference>
<proteinExistence type="predicted"/>
<dbReference type="PROSITE" id="PS00463">
    <property type="entry name" value="ZN2_CY6_FUNGAL_1"/>
    <property type="match status" value="1"/>
</dbReference>
<dbReference type="GO" id="GO:0008270">
    <property type="term" value="F:zinc ion binding"/>
    <property type="evidence" value="ECO:0007669"/>
    <property type="project" value="InterPro"/>
</dbReference>
<gene>
    <name evidence="2" type="ORF">CROQUDRAFT_48236</name>
</gene>
<evidence type="ECO:0000313" key="3">
    <source>
        <dbReference type="Proteomes" id="UP000886653"/>
    </source>
</evidence>
<dbReference type="PROSITE" id="PS50048">
    <property type="entry name" value="ZN2_CY6_FUNGAL_2"/>
    <property type="match status" value="1"/>
</dbReference>
<dbReference type="InterPro" id="IPR036864">
    <property type="entry name" value="Zn2-C6_fun-type_DNA-bd_sf"/>
</dbReference>
<feature type="non-terminal residue" evidence="2">
    <location>
        <position position="1"/>
    </location>
</feature>
<evidence type="ECO:0000259" key="1">
    <source>
        <dbReference type="PROSITE" id="PS50048"/>
    </source>
</evidence>
<dbReference type="Proteomes" id="UP000886653">
    <property type="component" value="Unassembled WGS sequence"/>
</dbReference>
<feature type="domain" description="Zn(2)-C6 fungal-type" evidence="1">
    <location>
        <begin position="13"/>
        <end position="44"/>
    </location>
</feature>
<dbReference type="OrthoDB" id="2269373at2759"/>
<dbReference type="Gene3D" id="4.10.240.10">
    <property type="entry name" value="Zn(2)-C6 fungal-type DNA-binding domain"/>
    <property type="match status" value="1"/>
</dbReference>
<comment type="caution">
    <text evidence="2">The sequence shown here is derived from an EMBL/GenBank/DDBJ whole genome shotgun (WGS) entry which is preliminary data.</text>
</comment>
<keyword evidence="3" id="KW-1185">Reference proteome</keyword>
<dbReference type="InterPro" id="IPR001138">
    <property type="entry name" value="Zn2Cys6_DnaBD"/>
</dbReference>
<accession>A0A9P6NDA7</accession>